<reference evidence="6 7" key="1">
    <citation type="submission" date="2012-06" db="EMBL/GenBank/DDBJ databases">
        <title>Finished chromosome of genome of Microcoleus sp. PCC 7113.</title>
        <authorList>
            <consortium name="US DOE Joint Genome Institute"/>
            <person name="Gugger M."/>
            <person name="Coursin T."/>
            <person name="Rippka R."/>
            <person name="Tandeau De Marsac N."/>
            <person name="Huntemann M."/>
            <person name="Wei C.-L."/>
            <person name="Han J."/>
            <person name="Detter J.C."/>
            <person name="Han C."/>
            <person name="Tapia R."/>
            <person name="Chen A."/>
            <person name="Kyrpides N."/>
            <person name="Mavromatis K."/>
            <person name="Markowitz V."/>
            <person name="Szeto E."/>
            <person name="Ivanova N."/>
            <person name="Pagani I."/>
            <person name="Pati A."/>
            <person name="Goodwin L."/>
            <person name="Nordberg H.P."/>
            <person name="Cantor M.N."/>
            <person name="Hua S.X."/>
            <person name="Woyke T."/>
            <person name="Kerfeld C.A."/>
        </authorList>
    </citation>
    <scope>NUCLEOTIDE SEQUENCE [LARGE SCALE GENOMIC DNA]</scope>
    <source>
        <strain evidence="6 7">PCC 7113</strain>
    </source>
</reference>
<name>K9WAN6_9CYAN</name>
<dbReference type="CDD" id="cd01948">
    <property type="entry name" value="EAL"/>
    <property type="match status" value="1"/>
</dbReference>
<feature type="domain" description="PAC" evidence="3">
    <location>
        <begin position="1"/>
        <end position="19"/>
    </location>
</feature>
<dbReference type="InterPro" id="IPR000160">
    <property type="entry name" value="GGDEF_dom"/>
</dbReference>
<dbReference type="EMBL" id="CP003630">
    <property type="protein sequence ID" value="AFZ17445.1"/>
    <property type="molecule type" value="Genomic_DNA"/>
</dbReference>
<organism evidence="6 7">
    <name type="scientific">Allocoleopsis franciscana PCC 7113</name>
    <dbReference type="NCBI Taxonomy" id="1173027"/>
    <lineage>
        <taxon>Bacteria</taxon>
        <taxon>Bacillati</taxon>
        <taxon>Cyanobacteriota</taxon>
        <taxon>Cyanophyceae</taxon>
        <taxon>Coleofasciculales</taxon>
        <taxon>Coleofasciculaceae</taxon>
        <taxon>Allocoleopsis</taxon>
        <taxon>Allocoleopsis franciscana</taxon>
    </lineage>
</organism>
<dbReference type="InterPro" id="IPR001633">
    <property type="entry name" value="EAL_dom"/>
</dbReference>
<dbReference type="InterPro" id="IPR000700">
    <property type="entry name" value="PAS-assoc_C"/>
</dbReference>
<dbReference type="InterPro" id="IPR013656">
    <property type="entry name" value="PAS_4"/>
</dbReference>
<dbReference type="SUPFAM" id="SSF141868">
    <property type="entry name" value="EAL domain-like"/>
    <property type="match status" value="1"/>
</dbReference>
<dbReference type="NCBIfam" id="TIGR00229">
    <property type="entry name" value="sensory_box"/>
    <property type="match status" value="2"/>
</dbReference>
<dbReference type="CDD" id="cd01949">
    <property type="entry name" value="GGDEF"/>
    <property type="match status" value="1"/>
</dbReference>
<dbReference type="PROSITE" id="PS50883">
    <property type="entry name" value="EAL"/>
    <property type="match status" value="1"/>
</dbReference>
<dbReference type="PANTHER" id="PTHR44757">
    <property type="entry name" value="DIGUANYLATE CYCLASE DGCP"/>
    <property type="match status" value="1"/>
</dbReference>
<dbReference type="Gene3D" id="3.20.20.450">
    <property type="entry name" value="EAL domain"/>
    <property type="match status" value="1"/>
</dbReference>
<dbReference type="Gene3D" id="3.30.450.40">
    <property type="match status" value="1"/>
</dbReference>
<dbReference type="SUPFAM" id="SSF55785">
    <property type="entry name" value="PYP-like sensor domain (PAS domain)"/>
    <property type="match status" value="2"/>
</dbReference>
<feature type="coiled-coil region" evidence="1">
    <location>
        <begin position="293"/>
        <end position="320"/>
    </location>
</feature>
<dbReference type="Pfam" id="PF00563">
    <property type="entry name" value="EAL"/>
    <property type="match status" value="1"/>
</dbReference>
<feature type="domain" description="PAC" evidence="3">
    <location>
        <begin position="379"/>
        <end position="430"/>
    </location>
</feature>
<dbReference type="InterPro" id="IPR035919">
    <property type="entry name" value="EAL_sf"/>
</dbReference>
<keyword evidence="1" id="KW-0175">Coiled coil</keyword>
<dbReference type="OrthoDB" id="425396at2"/>
<dbReference type="PANTHER" id="PTHR44757:SF2">
    <property type="entry name" value="BIOFILM ARCHITECTURE MAINTENANCE PROTEIN MBAA"/>
    <property type="match status" value="1"/>
</dbReference>
<dbReference type="SUPFAM" id="SSF55781">
    <property type="entry name" value="GAF domain-like"/>
    <property type="match status" value="1"/>
</dbReference>
<dbReference type="eggNOG" id="COG5001">
    <property type="taxonomic scope" value="Bacteria"/>
</dbReference>
<dbReference type="eggNOG" id="COG2203">
    <property type="taxonomic scope" value="Bacteria"/>
</dbReference>
<keyword evidence="7" id="KW-1185">Reference proteome</keyword>
<dbReference type="InterPro" id="IPR029787">
    <property type="entry name" value="Nucleotide_cyclase"/>
</dbReference>
<evidence type="ECO:0000259" key="3">
    <source>
        <dbReference type="PROSITE" id="PS50113"/>
    </source>
</evidence>
<feature type="domain" description="PAS" evidence="2">
    <location>
        <begin position="183"/>
        <end position="254"/>
    </location>
</feature>
<evidence type="ECO:0000259" key="4">
    <source>
        <dbReference type="PROSITE" id="PS50883"/>
    </source>
</evidence>
<gene>
    <name evidence="6" type="ORF">Mic7113_1570</name>
</gene>
<dbReference type="KEGG" id="mic:Mic7113_1570"/>
<evidence type="ECO:0000259" key="2">
    <source>
        <dbReference type="PROSITE" id="PS50112"/>
    </source>
</evidence>
<evidence type="ECO:0000313" key="7">
    <source>
        <dbReference type="Proteomes" id="UP000010471"/>
    </source>
</evidence>
<dbReference type="Gene3D" id="3.30.70.270">
    <property type="match status" value="1"/>
</dbReference>
<dbReference type="SUPFAM" id="SSF55073">
    <property type="entry name" value="Nucleotide cyclase"/>
    <property type="match status" value="1"/>
</dbReference>
<dbReference type="eggNOG" id="COG2202">
    <property type="taxonomic scope" value="Bacteria"/>
</dbReference>
<feature type="domain" description="EAL" evidence="4">
    <location>
        <begin position="636"/>
        <end position="893"/>
    </location>
</feature>
<dbReference type="PROSITE" id="PS50112">
    <property type="entry name" value="PAS"/>
    <property type="match status" value="1"/>
</dbReference>
<evidence type="ECO:0000259" key="5">
    <source>
        <dbReference type="PROSITE" id="PS50887"/>
    </source>
</evidence>
<dbReference type="Pfam" id="PF08448">
    <property type="entry name" value="PAS_4"/>
    <property type="match status" value="2"/>
</dbReference>
<dbReference type="AlphaFoldDB" id="K9WAN6"/>
<dbReference type="Gene3D" id="3.30.450.20">
    <property type="entry name" value="PAS domain"/>
    <property type="match status" value="2"/>
</dbReference>
<dbReference type="NCBIfam" id="TIGR00254">
    <property type="entry name" value="GGDEF"/>
    <property type="match status" value="1"/>
</dbReference>
<dbReference type="InterPro" id="IPR000014">
    <property type="entry name" value="PAS"/>
</dbReference>
<dbReference type="SMART" id="SM00065">
    <property type="entry name" value="GAF"/>
    <property type="match status" value="1"/>
</dbReference>
<dbReference type="Pfam" id="PF00990">
    <property type="entry name" value="GGDEF"/>
    <property type="match status" value="1"/>
</dbReference>
<sequence>MAMAQDITEQKRLLEELRREKEDLSALITVTTNGISTLHLDELLEVLLGRIVEVMRADAAVLLLKQNNQLYVRSSLGIDAESRLNYVISIGEGFAGTIAATRQPLYIEDAQTDSHLFALKPGNIHSILGVPLQRQGELVGVLHVDWQSIHPQSARELHLLEITAERCTMAILNAQLYERTKQLQERLQLQINQMPIACIISDHQLCVTDWNPAAQKIFGFSQQEALGKKLCELIAPVAVRPHLETSFRQLVAGEKTVHSVNENLTQEGRTIICEWYHTPLKESDGAVVGMLSMAQDITERQQAEQELRKKDEQYRTLARNFPNGAVFLFDRNLRYILAEGSELSALGLSSELVEGKMFRETFEPEICNLLEPVYHQALAGITTTLEVPYANRVYLLQVLPVTNRSGEILAGMAVAQDITERKHTEAQLWRYAYYDALTGLPNRALFSKRLGERIEAAKQHNTGLFAVLLLKLEHFEMVKYSLGHNMADQLIIATARRLEAHLQPSATLARVGTDEFAILLTELQNHDEATDRADCIHRLLILPFDLQGREVFSTSSIGIALGGTDEFPCIVSLPEFFPNLSPEIPPPSSSSQELTCSERPEDFLRAADTARHHAKVQAHVSHAVFNPAMHEQAVARFQLETDLRRAIERQPFQVYYQPIISLAMGKITGFEALVRWIHPTRGMVSPMEFIPLAEETGLISFIDWWVLREACTQLRIWQQAFAKDSASLTMSVNFSGLHLVQLGLLERLDQVLRETGVEGCNLKLEITESGLLKNATSGTEILQELKTLGVKLSIDDFGTGYSSLARLHQLPIDTLKIDRSFVSRMGNEGESLEIIRAIMMLAHSLEMDVIAEGVETQEQLSRLRSLNCEYGQGYFFSRPVDSQRAEELLAAQLQW</sequence>
<accession>K9WAN6</accession>
<dbReference type="InterPro" id="IPR052155">
    <property type="entry name" value="Biofilm_reg_signaling"/>
</dbReference>
<feature type="domain" description="PAC" evidence="3">
    <location>
        <begin position="255"/>
        <end position="309"/>
    </location>
</feature>
<dbReference type="FunFam" id="3.20.20.450:FF:000001">
    <property type="entry name" value="Cyclic di-GMP phosphodiesterase yahA"/>
    <property type="match status" value="1"/>
</dbReference>
<dbReference type="InterPro" id="IPR043128">
    <property type="entry name" value="Rev_trsase/Diguanyl_cyclase"/>
</dbReference>
<dbReference type="Pfam" id="PF13185">
    <property type="entry name" value="GAF_2"/>
    <property type="match status" value="1"/>
</dbReference>
<dbReference type="PROSITE" id="PS50113">
    <property type="entry name" value="PAC"/>
    <property type="match status" value="3"/>
</dbReference>
<evidence type="ECO:0000256" key="1">
    <source>
        <dbReference type="SAM" id="Coils"/>
    </source>
</evidence>
<dbReference type="SMART" id="SM00052">
    <property type="entry name" value="EAL"/>
    <property type="match status" value="1"/>
</dbReference>
<evidence type="ECO:0000313" key="6">
    <source>
        <dbReference type="EMBL" id="AFZ17445.1"/>
    </source>
</evidence>
<dbReference type="InterPro" id="IPR035965">
    <property type="entry name" value="PAS-like_dom_sf"/>
</dbReference>
<feature type="domain" description="GGDEF" evidence="5">
    <location>
        <begin position="463"/>
        <end position="600"/>
    </location>
</feature>
<dbReference type="InterPro" id="IPR003018">
    <property type="entry name" value="GAF"/>
</dbReference>
<dbReference type="PROSITE" id="PS50887">
    <property type="entry name" value="GGDEF"/>
    <property type="match status" value="1"/>
</dbReference>
<dbReference type="Proteomes" id="UP000010471">
    <property type="component" value="Chromosome"/>
</dbReference>
<protein>
    <submittedName>
        <fullName evidence="6">PAS domain S-box/diguanylate cyclase (GGDEF) domain-containing protein</fullName>
    </submittedName>
</protein>
<dbReference type="STRING" id="1173027.Mic7113_1570"/>
<dbReference type="InterPro" id="IPR029016">
    <property type="entry name" value="GAF-like_dom_sf"/>
</dbReference>
<dbReference type="RefSeq" id="WP_015181601.1">
    <property type="nucleotide sequence ID" value="NC_019738.1"/>
</dbReference>
<dbReference type="HOGENOM" id="CLU_000445_70_20_3"/>
<dbReference type="SMART" id="SM00267">
    <property type="entry name" value="GGDEF"/>
    <property type="match status" value="1"/>
</dbReference>
<dbReference type="SMART" id="SM00091">
    <property type="entry name" value="PAS"/>
    <property type="match status" value="2"/>
</dbReference>
<dbReference type="CDD" id="cd00130">
    <property type="entry name" value="PAS"/>
    <property type="match status" value="1"/>
</dbReference>
<proteinExistence type="predicted"/>